<evidence type="ECO:0000313" key="1">
    <source>
        <dbReference type="EMBL" id="MED6233403.1"/>
    </source>
</evidence>
<dbReference type="Proteomes" id="UP001345963">
    <property type="component" value="Unassembled WGS sequence"/>
</dbReference>
<name>A0ABU7A634_9TELE</name>
<sequence>MLPALRRLSVLPLRFSFGHSSSSFEEPTCLRLFMPRYSVKLRWQQPDTITSASSERTLSNLQRAAPLDSI</sequence>
<gene>
    <name evidence="1" type="ORF">ATANTOWER_011291</name>
</gene>
<evidence type="ECO:0008006" key="3">
    <source>
        <dbReference type="Google" id="ProtNLM"/>
    </source>
</evidence>
<accession>A0ABU7A634</accession>
<comment type="caution">
    <text evidence="1">The sequence shown here is derived from an EMBL/GenBank/DDBJ whole genome shotgun (WGS) entry which is preliminary data.</text>
</comment>
<proteinExistence type="predicted"/>
<keyword evidence="2" id="KW-1185">Reference proteome</keyword>
<evidence type="ECO:0000313" key="2">
    <source>
        <dbReference type="Proteomes" id="UP001345963"/>
    </source>
</evidence>
<protein>
    <recommendedName>
        <fullName evidence="3">Secreted protein</fullName>
    </recommendedName>
</protein>
<organism evidence="1 2">
    <name type="scientific">Ataeniobius toweri</name>
    <dbReference type="NCBI Taxonomy" id="208326"/>
    <lineage>
        <taxon>Eukaryota</taxon>
        <taxon>Metazoa</taxon>
        <taxon>Chordata</taxon>
        <taxon>Craniata</taxon>
        <taxon>Vertebrata</taxon>
        <taxon>Euteleostomi</taxon>
        <taxon>Actinopterygii</taxon>
        <taxon>Neopterygii</taxon>
        <taxon>Teleostei</taxon>
        <taxon>Neoteleostei</taxon>
        <taxon>Acanthomorphata</taxon>
        <taxon>Ovalentaria</taxon>
        <taxon>Atherinomorphae</taxon>
        <taxon>Cyprinodontiformes</taxon>
        <taxon>Goodeidae</taxon>
        <taxon>Ataeniobius</taxon>
    </lineage>
</organism>
<reference evidence="1 2" key="1">
    <citation type="submission" date="2021-07" db="EMBL/GenBank/DDBJ databases">
        <authorList>
            <person name="Palmer J.M."/>
        </authorList>
    </citation>
    <scope>NUCLEOTIDE SEQUENCE [LARGE SCALE GENOMIC DNA]</scope>
    <source>
        <strain evidence="1 2">AT_MEX2019</strain>
        <tissue evidence="1">Muscle</tissue>
    </source>
</reference>
<dbReference type="EMBL" id="JAHUTI010002457">
    <property type="protein sequence ID" value="MED6233403.1"/>
    <property type="molecule type" value="Genomic_DNA"/>
</dbReference>